<keyword evidence="1" id="KW-0812">Transmembrane</keyword>
<sequence length="215" mass="23975">MDLSQAQHAEEFFSPEEKERIREAVAQAEKRTSGEIATMIVWASDRYREAEALGALLLAGLVAVVAAVAIRHVTIWSYIPLVFLLFYPALKLFHRFPRLKLSFAAAGRVADAVSERALVAFYQQGLYRTKEGTGVLIFISLLERKVWILGDRGIDQKIPQGEWNNLVDELAQGLRQGKAADSLCQVIASCGIELAKHFPRHSDDQNELPDEIIAS</sequence>
<dbReference type="InterPro" id="IPR007621">
    <property type="entry name" value="TPM_dom"/>
</dbReference>
<dbReference type="eggNOG" id="COG3762">
    <property type="taxonomic scope" value="Bacteria"/>
</dbReference>
<proteinExistence type="predicted"/>
<evidence type="ECO:0000259" key="2">
    <source>
        <dbReference type="Pfam" id="PF04536"/>
    </source>
</evidence>
<protein>
    <recommendedName>
        <fullName evidence="2">TPM domain-containing protein</fullName>
    </recommendedName>
</protein>
<name>B5EFW6_CITBB</name>
<feature type="transmembrane region" description="Helical" evidence="1">
    <location>
        <begin position="75"/>
        <end position="93"/>
    </location>
</feature>
<organism evidence="3 4">
    <name type="scientific">Citrifermentans bemidjiense (strain ATCC BAA-1014 / DSM 16622 / JCM 12645 / Bem)</name>
    <name type="common">Geobacter bemidjiensis</name>
    <dbReference type="NCBI Taxonomy" id="404380"/>
    <lineage>
        <taxon>Bacteria</taxon>
        <taxon>Pseudomonadati</taxon>
        <taxon>Thermodesulfobacteriota</taxon>
        <taxon>Desulfuromonadia</taxon>
        <taxon>Geobacterales</taxon>
        <taxon>Geobacteraceae</taxon>
        <taxon>Citrifermentans</taxon>
    </lineage>
</organism>
<dbReference type="Proteomes" id="UP000008825">
    <property type="component" value="Chromosome"/>
</dbReference>
<dbReference type="OrthoDB" id="5825388at2"/>
<dbReference type="PANTHER" id="PTHR30373:SF8">
    <property type="entry name" value="BLL7265 PROTEIN"/>
    <property type="match status" value="1"/>
</dbReference>
<dbReference type="Pfam" id="PF04536">
    <property type="entry name" value="TPM_phosphatase"/>
    <property type="match status" value="1"/>
</dbReference>
<feature type="domain" description="TPM" evidence="2">
    <location>
        <begin position="114"/>
        <end position="183"/>
    </location>
</feature>
<gene>
    <name evidence="3" type="ordered locus">Gbem_2421</name>
</gene>
<dbReference type="HOGENOM" id="CLU_086382_0_1_7"/>
<evidence type="ECO:0000313" key="3">
    <source>
        <dbReference type="EMBL" id="ACH39431.1"/>
    </source>
</evidence>
<dbReference type="Gene3D" id="3.10.310.50">
    <property type="match status" value="1"/>
</dbReference>
<feature type="transmembrane region" description="Helical" evidence="1">
    <location>
        <begin position="52"/>
        <end position="69"/>
    </location>
</feature>
<evidence type="ECO:0000313" key="4">
    <source>
        <dbReference type="Proteomes" id="UP000008825"/>
    </source>
</evidence>
<reference evidence="3 4" key="1">
    <citation type="submission" date="2008-07" db="EMBL/GenBank/DDBJ databases">
        <title>Complete sequence of Geobacter bemidjiensis BEM.</title>
        <authorList>
            <consortium name="US DOE Joint Genome Institute"/>
            <person name="Lucas S."/>
            <person name="Copeland A."/>
            <person name="Lapidus A."/>
            <person name="Glavina del Rio T."/>
            <person name="Dalin E."/>
            <person name="Tice H."/>
            <person name="Bruce D."/>
            <person name="Goodwin L."/>
            <person name="Pitluck S."/>
            <person name="Kiss H."/>
            <person name="Brettin T."/>
            <person name="Detter J.C."/>
            <person name="Han C."/>
            <person name="Kuske C.R."/>
            <person name="Schmutz J."/>
            <person name="Larimer F."/>
            <person name="Land M."/>
            <person name="Hauser L."/>
            <person name="Kyrpides N."/>
            <person name="Lykidis A."/>
            <person name="Lovley D."/>
            <person name="Richardson P."/>
        </authorList>
    </citation>
    <scope>NUCLEOTIDE SEQUENCE [LARGE SCALE GENOMIC DNA]</scope>
    <source>
        <strain evidence="4">ATCC BAA-1014 / DSM 16622 / JCM 12645 / Bem</strain>
    </source>
</reference>
<keyword evidence="1" id="KW-1133">Transmembrane helix</keyword>
<dbReference type="EMBL" id="CP001124">
    <property type="protein sequence ID" value="ACH39431.1"/>
    <property type="molecule type" value="Genomic_DNA"/>
</dbReference>
<keyword evidence="1" id="KW-0472">Membrane</keyword>
<keyword evidence="4" id="KW-1185">Reference proteome</keyword>
<dbReference type="RefSeq" id="WP_012530853.1">
    <property type="nucleotide sequence ID" value="NC_011146.1"/>
</dbReference>
<dbReference type="KEGG" id="gbm:Gbem_2421"/>
<dbReference type="AlphaFoldDB" id="B5EFW6"/>
<reference evidence="3 4" key="2">
    <citation type="journal article" date="2010" name="BMC Genomics">
        <title>The genome of Geobacter bemidjiensis, exemplar for the subsurface clade of Geobacter species that predominate in Fe(III)-reducing subsurface environments.</title>
        <authorList>
            <person name="Aklujkar M."/>
            <person name="Young N.D."/>
            <person name="Holmes D."/>
            <person name="Chavan M."/>
            <person name="Risso C."/>
            <person name="Kiss H.E."/>
            <person name="Han C.S."/>
            <person name="Land M.L."/>
            <person name="Lovley D.R."/>
        </authorList>
    </citation>
    <scope>NUCLEOTIDE SEQUENCE [LARGE SCALE GENOMIC DNA]</scope>
    <source>
        <strain evidence="4">ATCC BAA-1014 / DSM 16622 / JCM 12645 / Bem</strain>
    </source>
</reference>
<dbReference type="STRING" id="404380.Gbem_2421"/>
<accession>B5EFW6</accession>
<dbReference type="PANTHER" id="PTHR30373">
    <property type="entry name" value="UPF0603 PROTEIN YGCG"/>
    <property type="match status" value="1"/>
</dbReference>
<evidence type="ECO:0000256" key="1">
    <source>
        <dbReference type="SAM" id="Phobius"/>
    </source>
</evidence>